<evidence type="ECO:0000313" key="4">
    <source>
        <dbReference type="Proteomes" id="UP000186391"/>
    </source>
</evidence>
<organism evidence="3 4">
    <name type="scientific">Fischerella major NIES-592</name>
    <dbReference type="NCBI Taxonomy" id="210994"/>
    <lineage>
        <taxon>Bacteria</taxon>
        <taxon>Bacillati</taxon>
        <taxon>Cyanobacteriota</taxon>
        <taxon>Cyanophyceae</taxon>
        <taxon>Nostocales</taxon>
        <taxon>Hapalosiphonaceae</taxon>
        <taxon>Fischerella</taxon>
    </lineage>
</organism>
<name>A0A1U7GYU7_9CYAN</name>
<feature type="chain" id="PRO_5010569007" evidence="2">
    <location>
        <begin position="21"/>
        <end position="59"/>
    </location>
</feature>
<feature type="region of interest" description="Disordered" evidence="1">
    <location>
        <begin position="24"/>
        <end position="59"/>
    </location>
</feature>
<accession>A0A1U7GYU7</accession>
<dbReference type="RefSeq" id="WP_062247207.1">
    <property type="nucleotide sequence ID" value="NZ_MRCA01000006.1"/>
</dbReference>
<evidence type="ECO:0000256" key="2">
    <source>
        <dbReference type="SAM" id="SignalP"/>
    </source>
</evidence>
<keyword evidence="2" id="KW-0732">Signal</keyword>
<sequence length="59" mass="5881">MNKKLLFLASAVGISILISACEPATQTPTTTPPAGTPPPADTPPAGIPQTTPTVTPTTP</sequence>
<proteinExistence type="predicted"/>
<evidence type="ECO:0000313" key="3">
    <source>
        <dbReference type="EMBL" id="OKH13581.1"/>
    </source>
</evidence>
<feature type="compositionally biased region" description="Low complexity" evidence="1">
    <location>
        <begin position="48"/>
        <end position="59"/>
    </location>
</feature>
<reference evidence="3 4" key="1">
    <citation type="submission" date="2016-11" db="EMBL/GenBank/DDBJ databases">
        <title>Draft Genome Sequences of Nine Cyanobacterial Strains from Diverse Habitats.</title>
        <authorList>
            <person name="Zhu T."/>
            <person name="Hou S."/>
            <person name="Lu X."/>
            <person name="Hess W.R."/>
        </authorList>
    </citation>
    <scope>NUCLEOTIDE SEQUENCE [LARGE SCALE GENOMIC DNA]</scope>
    <source>
        <strain evidence="3 4">NIES-592</strain>
    </source>
</reference>
<feature type="signal peptide" evidence="2">
    <location>
        <begin position="1"/>
        <end position="20"/>
    </location>
</feature>
<dbReference type="EMBL" id="MRCA01000006">
    <property type="protein sequence ID" value="OKH13581.1"/>
    <property type="molecule type" value="Genomic_DNA"/>
</dbReference>
<protein>
    <submittedName>
        <fullName evidence="3">Beta-Ig-H3/fasciclin</fullName>
    </submittedName>
</protein>
<dbReference type="AlphaFoldDB" id="A0A1U7GYU7"/>
<feature type="compositionally biased region" description="Pro residues" evidence="1">
    <location>
        <begin position="30"/>
        <end position="46"/>
    </location>
</feature>
<keyword evidence="4" id="KW-1185">Reference proteome</keyword>
<gene>
    <name evidence="3" type="ORF">NIES592_13215</name>
</gene>
<comment type="caution">
    <text evidence="3">The sequence shown here is derived from an EMBL/GenBank/DDBJ whole genome shotgun (WGS) entry which is preliminary data.</text>
</comment>
<evidence type="ECO:0000256" key="1">
    <source>
        <dbReference type="SAM" id="MobiDB-lite"/>
    </source>
</evidence>
<dbReference type="Proteomes" id="UP000186391">
    <property type="component" value="Unassembled WGS sequence"/>
</dbReference>
<dbReference type="PROSITE" id="PS51257">
    <property type="entry name" value="PROKAR_LIPOPROTEIN"/>
    <property type="match status" value="1"/>
</dbReference>